<dbReference type="PANTHER" id="PTHR37833">
    <property type="entry name" value="LIPOPROTEIN-RELATED"/>
    <property type="match status" value="1"/>
</dbReference>
<evidence type="ECO:0008006" key="2">
    <source>
        <dbReference type="Google" id="ProtNLM"/>
    </source>
</evidence>
<dbReference type="EMBL" id="LNQE01000522">
    <property type="protein sequence ID" value="KUG26156.1"/>
    <property type="molecule type" value="Genomic_DNA"/>
</dbReference>
<dbReference type="Gene3D" id="2.60.40.10">
    <property type="entry name" value="Immunoglobulins"/>
    <property type="match status" value="1"/>
</dbReference>
<dbReference type="InterPro" id="IPR013783">
    <property type="entry name" value="Ig-like_fold"/>
</dbReference>
<dbReference type="PANTHER" id="PTHR37833:SF1">
    <property type="entry name" value="SIGNAL PEPTIDE PROTEIN"/>
    <property type="match status" value="1"/>
</dbReference>
<dbReference type="InterPro" id="IPR011467">
    <property type="entry name" value="DUF1573"/>
</dbReference>
<accession>A0A0W8FZ90</accession>
<proteinExistence type="predicted"/>
<name>A0A0W8FZ90_9ZZZZ</name>
<reference evidence="1" key="1">
    <citation type="journal article" date="2015" name="Proc. Natl. Acad. Sci. U.S.A.">
        <title>Networks of energetic and metabolic interactions define dynamics in microbial communities.</title>
        <authorList>
            <person name="Embree M."/>
            <person name="Liu J.K."/>
            <person name="Al-Bassam M.M."/>
            <person name="Zengler K."/>
        </authorList>
    </citation>
    <scope>NUCLEOTIDE SEQUENCE</scope>
</reference>
<dbReference type="Pfam" id="PF07610">
    <property type="entry name" value="DUF1573"/>
    <property type="match status" value="1"/>
</dbReference>
<evidence type="ECO:0000313" key="1">
    <source>
        <dbReference type="EMBL" id="KUG26156.1"/>
    </source>
</evidence>
<protein>
    <recommendedName>
        <fullName evidence="2">DUF1573 domain-containing protein</fullName>
    </recommendedName>
</protein>
<dbReference type="AlphaFoldDB" id="A0A0W8FZ90"/>
<gene>
    <name evidence="1" type="ORF">ASZ90_004007</name>
</gene>
<sequence length="129" mass="14110">MRLSFVTKILIEGELDAKVVQQPQISFSINEINFGKVVEGEIKTTQISITNRGKTDLHIRGVVSTCECFDLSLSKQNLKPGEVANVTVNFNSKGLSGELITTITILSSDKVKQQQNIMVTANVVKGEES</sequence>
<organism evidence="1">
    <name type="scientific">hydrocarbon metagenome</name>
    <dbReference type="NCBI Taxonomy" id="938273"/>
    <lineage>
        <taxon>unclassified sequences</taxon>
        <taxon>metagenomes</taxon>
        <taxon>ecological metagenomes</taxon>
    </lineage>
</organism>
<comment type="caution">
    <text evidence="1">The sequence shown here is derived from an EMBL/GenBank/DDBJ whole genome shotgun (WGS) entry which is preliminary data.</text>
</comment>